<gene>
    <name evidence="2" type="ORF">CUN85_01210</name>
</gene>
<keyword evidence="1" id="KW-0812">Transmembrane</keyword>
<keyword evidence="3" id="KW-1185">Reference proteome</keyword>
<protein>
    <submittedName>
        <fullName evidence="2">Ferric reductase</fullName>
    </submittedName>
</protein>
<sequence length="198" mass="22430">MKYESGVIISFLVIVLGIILYFLFQESDIAVRMTARAAGLLGYFFLFLAILSSEYLASIRKTFGRSFINVHHHLARVGVALVLVHPITVAYQFGLSAFLPVFYPLAEFLRLAGRPAFYIILIAVLAGIYRKRIPKNWRSVHALNYLAFLMVFIHAWLIGTDLQNPVMQLIWISMALIVVAVFIHKHLISAPGRKKGRK</sequence>
<dbReference type="OrthoDB" id="107315at2157"/>
<name>A0A4E0Q0G6_9EURY</name>
<evidence type="ECO:0000313" key="3">
    <source>
        <dbReference type="Proteomes" id="UP000297295"/>
    </source>
</evidence>
<comment type="caution">
    <text evidence="2">The sequence shown here is derived from an EMBL/GenBank/DDBJ whole genome shotgun (WGS) entry which is preliminary data.</text>
</comment>
<feature type="transmembrane region" description="Helical" evidence="1">
    <location>
        <begin position="165"/>
        <end position="188"/>
    </location>
</feature>
<dbReference type="Proteomes" id="UP000297295">
    <property type="component" value="Unassembled WGS sequence"/>
</dbReference>
<reference evidence="2 3" key="1">
    <citation type="submission" date="2017-11" db="EMBL/GenBank/DDBJ databases">
        <title>Isolation and Characterization of Methanogenic Archaea from Saline Meromictic Lake at Siberia.</title>
        <authorList>
            <person name="Shen Y."/>
            <person name="Huang H.-H."/>
            <person name="Lai M.-C."/>
            <person name="Chen S.-C."/>
        </authorList>
    </citation>
    <scope>NUCLEOTIDE SEQUENCE [LARGE SCALE GENOMIC DNA]</scope>
    <source>
        <strain evidence="2 3">SY-01</strain>
    </source>
</reference>
<feature type="transmembrane region" description="Helical" evidence="1">
    <location>
        <begin position="142"/>
        <end position="159"/>
    </location>
</feature>
<evidence type="ECO:0000256" key="1">
    <source>
        <dbReference type="SAM" id="Phobius"/>
    </source>
</evidence>
<dbReference type="RefSeq" id="WP_135388149.1">
    <property type="nucleotide sequence ID" value="NZ_PGGK01000001.1"/>
</dbReference>
<feature type="transmembrane region" description="Helical" evidence="1">
    <location>
        <begin position="111"/>
        <end position="130"/>
    </location>
</feature>
<feature type="transmembrane region" description="Helical" evidence="1">
    <location>
        <begin position="77"/>
        <end position="99"/>
    </location>
</feature>
<keyword evidence="1" id="KW-1133">Transmembrane helix</keyword>
<keyword evidence="1" id="KW-0472">Membrane</keyword>
<evidence type="ECO:0000313" key="2">
    <source>
        <dbReference type="EMBL" id="TGC11516.1"/>
    </source>
</evidence>
<feature type="transmembrane region" description="Helical" evidence="1">
    <location>
        <begin position="7"/>
        <end position="24"/>
    </location>
</feature>
<proteinExistence type="predicted"/>
<dbReference type="AlphaFoldDB" id="A0A4E0Q0G6"/>
<dbReference type="EMBL" id="PGGK01000001">
    <property type="protein sequence ID" value="TGC11516.1"/>
    <property type="molecule type" value="Genomic_DNA"/>
</dbReference>
<feature type="transmembrane region" description="Helical" evidence="1">
    <location>
        <begin position="36"/>
        <end position="57"/>
    </location>
</feature>
<accession>A0A4E0Q0G6</accession>
<organism evidence="2 3">
    <name type="scientific">Methanolobus halotolerans</name>
    <dbReference type="NCBI Taxonomy" id="2052935"/>
    <lineage>
        <taxon>Archaea</taxon>
        <taxon>Methanobacteriati</taxon>
        <taxon>Methanobacteriota</taxon>
        <taxon>Stenosarchaea group</taxon>
        <taxon>Methanomicrobia</taxon>
        <taxon>Methanosarcinales</taxon>
        <taxon>Methanosarcinaceae</taxon>
        <taxon>Methanolobus</taxon>
    </lineage>
</organism>